<dbReference type="GeneID" id="18926637"/>
<dbReference type="VEuPathDB" id="FungiDB:MELLADRAFT_124130"/>
<accession>F4RMA3</accession>
<proteinExistence type="predicted"/>
<gene>
    <name evidence="2" type="ORF">MELLADRAFT_124130</name>
</gene>
<dbReference type="KEGG" id="mlr:MELLADRAFT_124130"/>
<protein>
    <submittedName>
        <fullName evidence="2">Secreted protein</fullName>
    </submittedName>
</protein>
<dbReference type="EMBL" id="GL883108">
    <property type="protein sequence ID" value="EGG06388.1"/>
    <property type="molecule type" value="Genomic_DNA"/>
</dbReference>
<dbReference type="InParanoid" id="F4RMA3"/>
<keyword evidence="1" id="KW-0732">Signal</keyword>
<name>F4RMA3_MELLP</name>
<feature type="chain" id="PRO_5003321681" evidence="1">
    <location>
        <begin position="25"/>
        <end position="149"/>
    </location>
</feature>
<dbReference type="AlphaFoldDB" id="F4RMA3"/>
<evidence type="ECO:0000313" key="2">
    <source>
        <dbReference type="EMBL" id="EGG06388.1"/>
    </source>
</evidence>
<dbReference type="Proteomes" id="UP000001072">
    <property type="component" value="Unassembled WGS sequence"/>
</dbReference>
<evidence type="ECO:0000256" key="1">
    <source>
        <dbReference type="SAM" id="SignalP"/>
    </source>
</evidence>
<organism evidence="3">
    <name type="scientific">Melampsora larici-populina (strain 98AG31 / pathotype 3-4-7)</name>
    <name type="common">Poplar leaf rust fungus</name>
    <dbReference type="NCBI Taxonomy" id="747676"/>
    <lineage>
        <taxon>Eukaryota</taxon>
        <taxon>Fungi</taxon>
        <taxon>Dikarya</taxon>
        <taxon>Basidiomycota</taxon>
        <taxon>Pucciniomycotina</taxon>
        <taxon>Pucciniomycetes</taxon>
        <taxon>Pucciniales</taxon>
        <taxon>Melampsoraceae</taxon>
        <taxon>Melampsora</taxon>
    </lineage>
</organism>
<evidence type="ECO:0000313" key="3">
    <source>
        <dbReference type="Proteomes" id="UP000001072"/>
    </source>
</evidence>
<dbReference type="HOGENOM" id="CLU_1750092_0_0_1"/>
<sequence>MNFSTRHYLMIIFVVLNLVNQGTTQDGSGVPCAWSFSKNVGTNRSVCSDGIYRYVFANDSCHRTKPSEPTAGVDCKTPPPENEPATDVTCDWYDLVHNKKNWRLDYLTCTHLPADDTQSETSYFCGSMNNIAHCYGSYISKEKLPSVLK</sequence>
<reference evidence="3" key="1">
    <citation type="journal article" date="2011" name="Proc. Natl. Acad. Sci. U.S.A.">
        <title>Obligate biotrophy features unraveled by the genomic analysis of rust fungi.</title>
        <authorList>
            <person name="Duplessis S."/>
            <person name="Cuomo C.A."/>
            <person name="Lin Y.-C."/>
            <person name="Aerts A."/>
            <person name="Tisserant E."/>
            <person name="Veneault-Fourrey C."/>
            <person name="Joly D.L."/>
            <person name="Hacquard S."/>
            <person name="Amselem J."/>
            <person name="Cantarel B.L."/>
            <person name="Chiu R."/>
            <person name="Coutinho P.M."/>
            <person name="Feau N."/>
            <person name="Field M."/>
            <person name="Frey P."/>
            <person name="Gelhaye E."/>
            <person name="Goldberg J."/>
            <person name="Grabherr M.G."/>
            <person name="Kodira C.D."/>
            <person name="Kohler A."/>
            <person name="Kuees U."/>
            <person name="Lindquist E.A."/>
            <person name="Lucas S.M."/>
            <person name="Mago R."/>
            <person name="Mauceli E."/>
            <person name="Morin E."/>
            <person name="Murat C."/>
            <person name="Pangilinan J.L."/>
            <person name="Park R."/>
            <person name="Pearson M."/>
            <person name="Quesneville H."/>
            <person name="Rouhier N."/>
            <person name="Sakthikumar S."/>
            <person name="Salamov A.A."/>
            <person name="Schmutz J."/>
            <person name="Selles B."/>
            <person name="Shapiro H."/>
            <person name="Tanguay P."/>
            <person name="Tuskan G.A."/>
            <person name="Henrissat B."/>
            <person name="Van de Peer Y."/>
            <person name="Rouze P."/>
            <person name="Ellis J.G."/>
            <person name="Dodds P.N."/>
            <person name="Schein J.E."/>
            <person name="Zhong S."/>
            <person name="Hamelin R.C."/>
            <person name="Grigoriev I.V."/>
            <person name="Szabo L.J."/>
            <person name="Martin F."/>
        </authorList>
    </citation>
    <scope>NUCLEOTIDE SEQUENCE [LARGE SCALE GENOMIC DNA]</scope>
    <source>
        <strain evidence="3">98AG31 / pathotype 3-4-7</strain>
    </source>
</reference>
<feature type="signal peptide" evidence="1">
    <location>
        <begin position="1"/>
        <end position="24"/>
    </location>
</feature>
<dbReference type="RefSeq" id="XP_007410222.1">
    <property type="nucleotide sequence ID" value="XM_007410160.1"/>
</dbReference>
<keyword evidence="3" id="KW-1185">Reference proteome</keyword>